<evidence type="ECO:0000256" key="1">
    <source>
        <dbReference type="ARBA" id="ARBA00010365"/>
    </source>
</evidence>
<protein>
    <recommendedName>
        <fullName evidence="2">Opioid growth factor receptor (OGFr) conserved domain-containing protein</fullName>
    </recommendedName>
</protein>
<keyword evidence="4" id="KW-1185">Reference proteome</keyword>
<feature type="domain" description="Opioid growth factor receptor (OGFr) conserved" evidence="2">
    <location>
        <begin position="69"/>
        <end position="220"/>
    </location>
</feature>
<dbReference type="OrthoDB" id="9030204at2759"/>
<comment type="similarity">
    <text evidence="1">Belongs to the opioid growth factor receptor family.</text>
</comment>
<sequence>MQHPLHFPTRRFASVLATSIPKTPVCARLFATSPISPREHPKKPFVTQPSHRLFTSTTTTEMSPAPSATIHFYTGGSLDASSPSDTLEKILTTWSDRTLEARHDYIQHLFPLPERSPVNPDAPVLTKEVRDAFLDPGSQGAALRGGLQKAFGRMCRFYGFVLHEGQTPESDLRRQGTIAKASNFDERAPDSWLTTVDHNHLRITRIIRCMRILGLQTPARRFLIALLKSDTHQTCSQNSATFWCRAALWDLSKPPSYPRENVVKWLEREEDQGESGGLDGEEEIGEIRQLAEKRGVKV</sequence>
<dbReference type="STRING" id="1157616.A0A1Z5TC73"/>
<dbReference type="InterPro" id="IPR006757">
    <property type="entry name" value="OGF_rcpt"/>
</dbReference>
<dbReference type="GO" id="GO:0016020">
    <property type="term" value="C:membrane"/>
    <property type="evidence" value="ECO:0007669"/>
    <property type="project" value="InterPro"/>
</dbReference>
<name>A0A1Z5TC73_HORWE</name>
<dbReference type="PANTHER" id="PTHR14015:SF2">
    <property type="entry name" value="OPIOID GROWTH FACTOR RECEPTOR (OGFR) CONSERVED DOMAIN-CONTAINING PROTEIN"/>
    <property type="match status" value="1"/>
</dbReference>
<dbReference type="Pfam" id="PF04664">
    <property type="entry name" value="OGFr_N"/>
    <property type="match status" value="1"/>
</dbReference>
<proteinExistence type="inferred from homology"/>
<dbReference type="EMBL" id="MUNK01000072">
    <property type="protein sequence ID" value="OTA33637.1"/>
    <property type="molecule type" value="Genomic_DNA"/>
</dbReference>
<dbReference type="AlphaFoldDB" id="A0A1Z5TC73"/>
<comment type="caution">
    <text evidence="3">The sequence shown here is derived from an EMBL/GenBank/DDBJ whole genome shotgun (WGS) entry which is preliminary data.</text>
</comment>
<evidence type="ECO:0000313" key="3">
    <source>
        <dbReference type="EMBL" id="OTA33637.1"/>
    </source>
</evidence>
<evidence type="ECO:0000259" key="2">
    <source>
        <dbReference type="Pfam" id="PF04664"/>
    </source>
</evidence>
<dbReference type="VEuPathDB" id="FungiDB:BTJ68_08204"/>
<organism evidence="3 4">
    <name type="scientific">Hortaea werneckii EXF-2000</name>
    <dbReference type="NCBI Taxonomy" id="1157616"/>
    <lineage>
        <taxon>Eukaryota</taxon>
        <taxon>Fungi</taxon>
        <taxon>Dikarya</taxon>
        <taxon>Ascomycota</taxon>
        <taxon>Pezizomycotina</taxon>
        <taxon>Dothideomycetes</taxon>
        <taxon>Dothideomycetidae</taxon>
        <taxon>Mycosphaerellales</taxon>
        <taxon>Teratosphaeriaceae</taxon>
        <taxon>Hortaea</taxon>
    </lineage>
</organism>
<gene>
    <name evidence="3" type="ORF">BTJ68_08204</name>
</gene>
<evidence type="ECO:0000313" key="4">
    <source>
        <dbReference type="Proteomes" id="UP000194280"/>
    </source>
</evidence>
<dbReference type="InParanoid" id="A0A1Z5TC73"/>
<dbReference type="InterPro" id="IPR039574">
    <property type="entry name" value="OGFr"/>
</dbReference>
<accession>A0A1Z5TC73</accession>
<reference evidence="3 4" key="1">
    <citation type="submission" date="2017-01" db="EMBL/GenBank/DDBJ databases">
        <title>The recent genome duplication of the halophilic yeast Hortaea werneckii: insights from long-read sequencing.</title>
        <authorList>
            <person name="Sinha S."/>
            <person name="Flibotte S."/>
            <person name="Neira M."/>
            <person name="Lenassi M."/>
            <person name="Gostincar C."/>
            <person name="Stajich J.E."/>
            <person name="Nislow C.E."/>
        </authorList>
    </citation>
    <scope>NUCLEOTIDE SEQUENCE [LARGE SCALE GENOMIC DNA]</scope>
    <source>
        <strain evidence="3 4">EXF-2000</strain>
    </source>
</reference>
<dbReference type="Proteomes" id="UP000194280">
    <property type="component" value="Unassembled WGS sequence"/>
</dbReference>
<dbReference type="PANTHER" id="PTHR14015">
    <property type="entry name" value="OPIOID GROWTH FACTOR RECEPTOR OGFR ZETA-TYPE OPIOID RECEPTOR"/>
    <property type="match status" value="1"/>
</dbReference>
<dbReference type="GO" id="GO:0140625">
    <property type="term" value="F:opioid growth factor receptor activity"/>
    <property type="evidence" value="ECO:0007669"/>
    <property type="project" value="InterPro"/>
</dbReference>